<keyword evidence="3" id="KW-0520">NAD</keyword>
<comment type="similarity">
    <text evidence="1">Belongs to the iron-containing alcohol dehydrogenase family.</text>
</comment>
<protein>
    <submittedName>
        <fullName evidence="6">Iron-containing alcohol dehydrogenase</fullName>
    </submittedName>
</protein>
<evidence type="ECO:0000256" key="2">
    <source>
        <dbReference type="ARBA" id="ARBA00023002"/>
    </source>
</evidence>
<dbReference type="EMBL" id="CP045810">
    <property type="protein sequence ID" value="QHN38180.1"/>
    <property type="molecule type" value="Genomic_DNA"/>
</dbReference>
<keyword evidence="2" id="KW-0560">Oxidoreductase</keyword>
<dbReference type="GO" id="GO:0004022">
    <property type="term" value="F:alcohol dehydrogenase (NAD+) activity"/>
    <property type="evidence" value="ECO:0007669"/>
    <property type="project" value="TreeGrafter"/>
</dbReference>
<dbReference type="Gene3D" id="3.40.50.1970">
    <property type="match status" value="1"/>
</dbReference>
<evidence type="ECO:0000259" key="4">
    <source>
        <dbReference type="Pfam" id="PF00465"/>
    </source>
</evidence>
<sequence>MTWAFRHRTLPQRVTFAAEAMPEAVAAEAEELGASRVMLIASDRESAQADRIAEQVPVVLRHDEVVMHVPVDVAGRARAAAAGSGADMLVSIGGGSATGLAKAVARDTGLPIVAVPTTYSGSEATNVWGLTDNGIKTTGVDDRVLPAAVVYDATLLTSLPRELTVASALNALAHCVDSMWGPRTDPIDQALAQEGIRALAAGLTGFADAVGDERLAGIEQTLYGAYLAAVSFASAGSGMHHKICHVLGGMFGLPHAQTHAVVLPYVLAFNAPNAPGAERRIAQAFGSATAGAGLSALRHTLDAPVALKDYGMPEAGIAEAVTPIMAAIPAGNPTPVTTDSLTALLRAAWSGDDPDAVRAGHDNQTGSQQQ</sequence>
<dbReference type="GO" id="GO:0046872">
    <property type="term" value="F:metal ion binding"/>
    <property type="evidence" value="ECO:0007669"/>
    <property type="project" value="InterPro"/>
</dbReference>
<feature type="domain" description="Alcohol dehydrogenase iron-type/glycerol dehydrogenase GldA" evidence="4">
    <location>
        <begin position="11"/>
        <end position="152"/>
    </location>
</feature>
<dbReference type="PANTHER" id="PTHR11496">
    <property type="entry name" value="ALCOHOL DEHYDROGENASE"/>
    <property type="match status" value="1"/>
</dbReference>
<evidence type="ECO:0000256" key="3">
    <source>
        <dbReference type="ARBA" id="ARBA00023027"/>
    </source>
</evidence>
<gene>
    <name evidence="6" type="ORF">GII30_02375</name>
</gene>
<reference evidence="6" key="1">
    <citation type="journal article" date="2021" name="Nat. Microbiol.">
        <title>Cocultivation of an ultrasmall environmental parasitic bacterium with lytic ability against bacteria associated with wastewater foams.</title>
        <authorList>
            <person name="Batinovic S."/>
            <person name="Rose J.J.A."/>
            <person name="Ratcliffe J."/>
            <person name="Seviour R.J."/>
            <person name="Petrovski S."/>
        </authorList>
    </citation>
    <scope>NUCLEOTIDE SEQUENCE</scope>
    <source>
        <strain evidence="6">CON44</strain>
    </source>
</reference>
<dbReference type="GO" id="GO:0018506">
    <property type="term" value="F:maleylacetate reductase activity"/>
    <property type="evidence" value="ECO:0007669"/>
    <property type="project" value="InterPro"/>
</dbReference>
<evidence type="ECO:0000313" key="6">
    <source>
        <dbReference type="EMBL" id="QHN38180.1"/>
    </source>
</evidence>
<dbReference type="InterPro" id="IPR001670">
    <property type="entry name" value="ADH_Fe/GldA"/>
</dbReference>
<dbReference type="InterPro" id="IPR039697">
    <property type="entry name" value="Alcohol_dehydrogenase_Fe"/>
</dbReference>
<organism evidence="6">
    <name type="scientific">Gordonia amarae</name>
    <dbReference type="NCBI Taxonomy" id="36821"/>
    <lineage>
        <taxon>Bacteria</taxon>
        <taxon>Bacillati</taxon>
        <taxon>Actinomycetota</taxon>
        <taxon>Actinomycetes</taxon>
        <taxon>Mycobacteriales</taxon>
        <taxon>Gordoniaceae</taxon>
        <taxon>Gordonia</taxon>
    </lineage>
</organism>
<dbReference type="InterPro" id="IPR056798">
    <property type="entry name" value="ADH_Fe_C"/>
</dbReference>
<dbReference type="Pfam" id="PF00465">
    <property type="entry name" value="Fe-ADH"/>
    <property type="match status" value="1"/>
</dbReference>
<dbReference type="CDD" id="cd08177">
    <property type="entry name" value="MAR"/>
    <property type="match status" value="1"/>
</dbReference>
<dbReference type="SUPFAM" id="SSF56796">
    <property type="entry name" value="Dehydroquinate synthase-like"/>
    <property type="match status" value="1"/>
</dbReference>
<dbReference type="Pfam" id="PF25137">
    <property type="entry name" value="ADH_Fe_C"/>
    <property type="match status" value="1"/>
</dbReference>
<name>A0A857KTA3_9ACTN</name>
<dbReference type="RefSeq" id="WP_005185071.1">
    <property type="nucleotide sequence ID" value="NZ_CP045804.1"/>
</dbReference>
<dbReference type="Gene3D" id="1.20.1090.10">
    <property type="entry name" value="Dehydroquinate synthase-like - alpha domain"/>
    <property type="match status" value="1"/>
</dbReference>
<feature type="domain" description="Fe-containing alcohol dehydrogenase-like C-terminal" evidence="5">
    <location>
        <begin position="164"/>
        <end position="349"/>
    </location>
</feature>
<proteinExistence type="inferred from homology"/>
<evidence type="ECO:0000259" key="5">
    <source>
        <dbReference type="Pfam" id="PF25137"/>
    </source>
</evidence>
<evidence type="ECO:0000256" key="1">
    <source>
        <dbReference type="ARBA" id="ARBA00007358"/>
    </source>
</evidence>
<accession>A0A857KTA3</accession>
<dbReference type="AlphaFoldDB" id="A0A857KTA3"/>
<dbReference type="PANTHER" id="PTHR11496:SF102">
    <property type="entry name" value="ALCOHOL DEHYDROGENASE 4"/>
    <property type="match status" value="1"/>
</dbReference>
<dbReference type="InterPro" id="IPR034786">
    <property type="entry name" value="MAR"/>
</dbReference>